<sequence length="164" mass="18923">MNVGDINNLTDEVVSELSKWQGSVAEYDEAVRLIKNGELEKAEIILRHLTSKPTIAHGYYRELFKLLRDKIKLKFKNNELETVIEMVTEIIHLNDAMLNEMARYWSGVHKKKRTVGYFSSYSNVKVTEVKLMLKSAIKIGDKKSINLAEKTLKSIEKRITPKIK</sequence>
<dbReference type="Proteomes" id="UP000242642">
    <property type="component" value="Unassembled WGS sequence"/>
</dbReference>
<dbReference type="AlphaFoldDB" id="A0A1I0D707"/>
<proteinExistence type="predicted"/>
<name>A0A1I0D707_9GAMM</name>
<dbReference type="RefSeq" id="WP_093320137.1">
    <property type="nucleotide sequence ID" value="NZ_FOHV01000014.1"/>
</dbReference>
<protein>
    <submittedName>
        <fullName evidence="1">Uncharacterized protein</fullName>
    </submittedName>
</protein>
<reference evidence="2" key="1">
    <citation type="submission" date="2016-10" db="EMBL/GenBank/DDBJ databases">
        <authorList>
            <person name="Varghese N."/>
            <person name="Submissions S."/>
        </authorList>
    </citation>
    <scope>NUCLEOTIDE SEQUENCE [LARGE SCALE GENOMIC DNA]</scope>
    <source>
        <strain evidence="2">DSM 18579</strain>
    </source>
</reference>
<organism evidence="1 2">
    <name type="scientific">Thorsellia anophelis DSM 18579</name>
    <dbReference type="NCBI Taxonomy" id="1123402"/>
    <lineage>
        <taxon>Bacteria</taxon>
        <taxon>Pseudomonadati</taxon>
        <taxon>Pseudomonadota</taxon>
        <taxon>Gammaproteobacteria</taxon>
        <taxon>Enterobacterales</taxon>
        <taxon>Thorselliaceae</taxon>
        <taxon>Thorsellia</taxon>
    </lineage>
</organism>
<evidence type="ECO:0000313" key="2">
    <source>
        <dbReference type="Proteomes" id="UP000242642"/>
    </source>
</evidence>
<accession>A0A1I0D707</accession>
<evidence type="ECO:0000313" key="1">
    <source>
        <dbReference type="EMBL" id="SET28023.1"/>
    </source>
</evidence>
<gene>
    <name evidence="1" type="ORF">SAMN02583745_01877</name>
</gene>
<dbReference type="EMBL" id="FOHV01000014">
    <property type="protein sequence ID" value="SET28023.1"/>
    <property type="molecule type" value="Genomic_DNA"/>
</dbReference>
<keyword evidence="2" id="KW-1185">Reference proteome</keyword>